<evidence type="ECO:0000313" key="1">
    <source>
        <dbReference type="EMBL" id="CAG8831243.1"/>
    </source>
</evidence>
<feature type="non-terminal residue" evidence="1">
    <location>
        <position position="1"/>
    </location>
</feature>
<organism evidence="1 2">
    <name type="scientific">Racocetra persica</name>
    <dbReference type="NCBI Taxonomy" id="160502"/>
    <lineage>
        <taxon>Eukaryota</taxon>
        <taxon>Fungi</taxon>
        <taxon>Fungi incertae sedis</taxon>
        <taxon>Mucoromycota</taxon>
        <taxon>Glomeromycotina</taxon>
        <taxon>Glomeromycetes</taxon>
        <taxon>Diversisporales</taxon>
        <taxon>Gigasporaceae</taxon>
        <taxon>Racocetra</taxon>
    </lineage>
</organism>
<comment type="caution">
    <text evidence="1">The sequence shown here is derived from an EMBL/GenBank/DDBJ whole genome shotgun (WGS) entry which is preliminary data.</text>
</comment>
<protein>
    <submittedName>
        <fullName evidence="1">14549_t:CDS:1</fullName>
    </submittedName>
</protein>
<proteinExistence type="predicted"/>
<dbReference type="Proteomes" id="UP000789920">
    <property type="component" value="Unassembled WGS sequence"/>
</dbReference>
<accession>A0ACA9SA12</accession>
<evidence type="ECO:0000313" key="2">
    <source>
        <dbReference type="Proteomes" id="UP000789920"/>
    </source>
</evidence>
<keyword evidence="2" id="KW-1185">Reference proteome</keyword>
<sequence length="192" mass="22021">LELLSGLENNNVDLIFLDPQYEKVSTVLKLDYPLYPQSDYQIMRIMEQVGRVLKPSAFCLLWINKGLLGSDRIAAWMIKAPNLRIVDCLVCNAEFCFLLQKYPTTGKRFTNRSFGTVWEENSLPTKQRKHPHQKPKELIRALLEATTKGGDLVVDPCAGSFIVLEVCQELGRDYLGCDLTFKEMSKFQEERN</sequence>
<dbReference type="EMBL" id="CAJVQC010100997">
    <property type="protein sequence ID" value="CAG8831243.1"/>
    <property type="molecule type" value="Genomic_DNA"/>
</dbReference>
<gene>
    <name evidence="1" type="ORF">RPERSI_LOCUS28071</name>
</gene>
<name>A0ACA9SA12_9GLOM</name>
<reference evidence="1" key="1">
    <citation type="submission" date="2021-06" db="EMBL/GenBank/DDBJ databases">
        <authorList>
            <person name="Kallberg Y."/>
            <person name="Tangrot J."/>
            <person name="Rosling A."/>
        </authorList>
    </citation>
    <scope>NUCLEOTIDE SEQUENCE</scope>
    <source>
        <strain evidence="1">MA461A</strain>
    </source>
</reference>